<evidence type="ECO:0000313" key="2">
    <source>
        <dbReference type="EMBL" id="MFC5586340.1"/>
    </source>
</evidence>
<dbReference type="RefSeq" id="WP_223021774.1">
    <property type="nucleotide sequence ID" value="NZ_CP078143.1"/>
</dbReference>
<reference evidence="3" key="1">
    <citation type="journal article" date="2019" name="Int. J. Syst. Evol. Microbiol.">
        <title>The Global Catalogue of Microorganisms (GCM) 10K type strain sequencing project: providing services to taxonomists for standard genome sequencing and annotation.</title>
        <authorList>
            <consortium name="The Broad Institute Genomics Platform"/>
            <consortium name="The Broad Institute Genome Sequencing Center for Infectious Disease"/>
            <person name="Wu L."/>
            <person name="Ma J."/>
        </authorList>
    </citation>
    <scope>NUCLEOTIDE SEQUENCE [LARGE SCALE GENOMIC DNA]</scope>
    <source>
        <strain evidence="3">JCM 3366</strain>
    </source>
</reference>
<evidence type="ECO:0000313" key="3">
    <source>
        <dbReference type="Proteomes" id="UP001596107"/>
    </source>
</evidence>
<name>A0ABW0TD00_9HYPH</name>
<organism evidence="2 3">
    <name type="scientific">Nitratireductor kimnyeongensis</name>
    <dbReference type="NCBI Taxonomy" id="430679"/>
    <lineage>
        <taxon>Bacteria</taxon>
        <taxon>Pseudomonadati</taxon>
        <taxon>Pseudomonadota</taxon>
        <taxon>Alphaproteobacteria</taxon>
        <taxon>Hyphomicrobiales</taxon>
        <taxon>Phyllobacteriaceae</taxon>
        <taxon>Nitratireductor</taxon>
    </lineage>
</organism>
<protein>
    <submittedName>
        <fullName evidence="2">Uncharacterized protein</fullName>
    </submittedName>
</protein>
<dbReference type="EMBL" id="JBHSNB010000003">
    <property type="protein sequence ID" value="MFC5586340.1"/>
    <property type="molecule type" value="Genomic_DNA"/>
</dbReference>
<keyword evidence="1" id="KW-1133">Transmembrane helix</keyword>
<dbReference type="Proteomes" id="UP001596107">
    <property type="component" value="Unassembled WGS sequence"/>
</dbReference>
<gene>
    <name evidence="2" type="ORF">ACFPOD_14590</name>
</gene>
<proteinExistence type="predicted"/>
<accession>A0ABW0TD00</accession>
<evidence type="ECO:0000256" key="1">
    <source>
        <dbReference type="SAM" id="Phobius"/>
    </source>
</evidence>
<sequence>MQDENPNENPKHRSASSAGTRGFVIGAVVAVIAILVFMTISGSGLFGPHVTTVPGAVNDSVPTGDGE</sequence>
<feature type="transmembrane region" description="Helical" evidence="1">
    <location>
        <begin position="21"/>
        <end position="40"/>
    </location>
</feature>
<keyword evidence="1" id="KW-0472">Membrane</keyword>
<keyword evidence="3" id="KW-1185">Reference proteome</keyword>
<keyword evidence="1" id="KW-0812">Transmembrane</keyword>
<comment type="caution">
    <text evidence="2">The sequence shown here is derived from an EMBL/GenBank/DDBJ whole genome shotgun (WGS) entry which is preliminary data.</text>
</comment>